<evidence type="ECO:0000313" key="2">
    <source>
        <dbReference type="EMBL" id="MBM7124495.1"/>
    </source>
</evidence>
<evidence type="ECO:0000313" key="3">
    <source>
        <dbReference type="Proteomes" id="UP001430149"/>
    </source>
</evidence>
<feature type="domain" description="DUF1330" evidence="1">
    <location>
        <begin position="5"/>
        <end position="88"/>
    </location>
</feature>
<dbReference type="InterPro" id="IPR010753">
    <property type="entry name" value="DUF1330"/>
</dbReference>
<dbReference type="InterPro" id="IPR011008">
    <property type="entry name" value="Dimeric_a/b-barrel"/>
</dbReference>
<reference evidence="2" key="1">
    <citation type="submission" date="2020-10" db="EMBL/GenBank/DDBJ databases">
        <title>Phylogeny of dyella-like bacteria.</title>
        <authorList>
            <person name="Fu J."/>
        </authorList>
    </citation>
    <scope>NUCLEOTIDE SEQUENCE</scope>
    <source>
        <strain evidence="2">DHOC52</strain>
    </source>
</reference>
<gene>
    <name evidence="2" type="ORF">ISP19_03810</name>
</gene>
<dbReference type="EMBL" id="JADIKE010000027">
    <property type="protein sequence ID" value="MBM7124495.1"/>
    <property type="molecule type" value="Genomic_DNA"/>
</dbReference>
<dbReference type="Gene3D" id="3.30.70.100">
    <property type="match status" value="1"/>
</dbReference>
<organism evidence="2 3">
    <name type="scientific">Dyella flava</name>
    <dbReference type="NCBI Taxonomy" id="1920170"/>
    <lineage>
        <taxon>Bacteria</taxon>
        <taxon>Pseudomonadati</taxon>
        <taxon>Pseudomonadota</taxon>
        <taxon>Gammaproteobacteria</taxon>
        <taxon>Lysobacterales</taxon>
        <taxon>Rhodanobacteraceae</taxon>
        <taxon>Dyella</taxon>
    </lineage>
</organism>
<sequence length="90" mass="9754">MTFRSISNPDGFEKYVAAATPVIQAKGGRVLAAGLPDFNYEAGLSQNVAIVEFDNLQTADAAYRSPEYQAAVRYLVGAAERDVRIIEGRT</sequence>
<protein>
    <submittedName>
        <fullName evidence="2">DUF1330 domain-containing protein</fullName>
    </submittedName>
</protein>
<dbReference type="SUPFAM" id="SSF54909">
    <property type="entry name" value="Dimeric alpha+beta barrel"/>
    <property type="match status" value="1"/>
</dbReference>
<comment type="caution">
    <text evidence="2">The sequence shown here is derived from an EMBL/GenBank/DDBJ whole genome shotgun (WGS) entry which is preliminary data.</text>
</comment>
<keyword evidence="3" id="KW-1185">Reference proteome</keyword>
<name>A0ABS2K1J9_9GAMM</name>
<accession>A0ABS2K1J9</accession>
<proteinExistence type="predicted"/>
<dbReference type="Proteomes" id="UP001430149">
    <property type="component" value="Unassembled WGS sequence"/>
</dbReference>
<evidence type="ECO:0000259" key="1">
    <source>
        <dbReference type="Pfam" id="PF07045"/>
    </source>
</evidence>
<dbReference type="Pfam" id="PF07045">
    <property type="entry name" value="DUF1330"/>
    <property type="match status" value="1"/>
</dbReference>